<gene>
    <name evidence="1" type="ORF">ACFYKX_10695</name>
</gene>
<proteinExistence type="predicted"/>
<accession>A0ABW6KBV6</accession>
<evidence type="ECO:0000313" key="1">
    <source>
        <dbReference type="EMBL" id="MFE8701062.1"/>
    </source>
</evidence>
<comment type="caution">
    <text evidence="1">The sequence shown here is derived from an EMBL/GenBank/DDBJ whole genome shotgun (WGS) entry which is preliminary data.</text>
</comment>
<dbReference type="RefSeq" id="WP_389360849.1">
    <property type="nucleotide sequence ID" value="NZ_JBIACK010000004.1"/>
</dbReference>
<reference evidence="1 2" key="1">
    <citation type="submission" date="2024-08" db="EMBL/GenBank/DDBJ databases">
        <title>Two novel Cytobacillus novel species.</title>
        <authorList>
            <person name="Liu G."/>
        </authorList>
    </citation>
    <scope>NUCLEOTIDE SEQUENCE [LARGE SCALE GENOMIC DNA]</scope>
    <source>
        <strain evidence="1 2">FJAT-54145</strain>
    </source>
</reference>
<name>A0ABW6KBV6_9BACI</name>
<sequence>MPKLTREQLITHCVHGLQDFGYSAVNQENIFTDFVYSQFFIRMLKNGLGEGYDDLIQSLIQEVEEKQSKTL</sequence>
<organism evidence="1 2">
    <name type="scientific">Cytobacillus spartinae</name>
    <dbReference type="NCBI Taxonomy" id="3299023"/>
    <lineage>
        <taxon>Bacteria</taxon>
        <taxon>Bacillati</taxon>
        <taxon>Bacillota</taxon>
        <taxon>Bacilli</taxon>
        <taxon>Bacillales</taxon>
        <taxon>Bacillaceae</taxon>
        <taxon>Cytobacillus</taxon>
    </lineage>
</organism>
<evidence type="ECO:0000313" key="2">
    <source>
        <dbReference type="Proteomes" id="UP001601059"/>
    </source>
</evidence>
<keyword evidence="2" id="KW-1185">Reference proteome</keyword>
<dbReference type="EMBL" id="JBIACK010000004">
    <property type="protein sequence ID" value="MFE8701062.1"/>
    <property type="molecule type" value="Genomic_DNA"/>
</dbReference>
<protein>
    <submittedName>
        <fullName evidence="1">Uncharacterized protein</fullName>
    </submittedName>
</protein>
<dbReference type="Proteomes" id="UP001601059">
    <property type="component" value="Unassembled WGS sequence"/>
</dbReference>